<sequence length="1117" mass="125366">MDSAQPSLKTDSHTLVNFMAQDAAASPQKKRPVLEDDPRNMVTTTIDHINRMVQIGNEMLEELIAKIQDATHDQASQWKERIKATKAKSIKPRKYIGVIGATGAGKSSLINALLDEKSVVPTSCMQACTATVTEIAWNESDEQPYRAEIEFVSADEWRQELEALYSDVVDPDGKLSKDLKDDGSEAGIAFMKMCAVYPFLDGDDRFKTSVDELMDQEYLTSLLGNKILIAEDTATALHSGLKNYIEGKEKLRSIVEKHETSASPMLDKIEYWPLIRKVRIFLRTRVLETGCVIVDLPGVADSNAARGSIAQRYLTNCASLWVVAPIVRAVDDKVARQLLGEGLKRQLRRDGVLNRITFVCSKADEIVISELRNRLLANKKLAADITAIDERKAILSFEKDTLAKEMSVTTQKHNEVSSDFKALQQECSHYYQLSLMAKSGKQVHPPVQQRSKRTLEEETAGPNKQPKIQEYMWSQPFSTRAYSPMSTVQGISKPATSNTDTKVAKQDVERAPEQDVTQPALTIADINRKLKELRLSRHKIRDEKDKLKAARQDQKRRMTLLQEQENDLADREFATYVEGRNAYCSEAIREDFVAGIHDMEKDDAQEDDDEFNPEPDDEEPGPESQQDLPVFCTSSQAFHKLRGRLEGEKIFNKFKTLDQTGIPALAIHCWKFGAEENLAYREAYTEGIRSLLTSVRCWLSGGQIDDEDVPEGSYTICDATNEMVQDINTMVQGSLKTIDSLLHSGIIDKFPDAATAGENAALDIVVQWGNSPANDTPGYRYQTYKAVVRRNGVFTKVSQEINFADDLMKPVFQVIDGPWQRIFNEAIPKKLNDAARKCQERIDQYQADLKNRPEFLAASSTAVIMYRHQLASLKKTLLQLFRDARKIIEEQQRLVNRLFLEGVRAEMIPIYSELAADRGPGVFARMKGKMKKHVDEVKGRIFDEANTQVKTALTKMIEKVTNACSEDVDKYMGHIVRDCNNLFIRKTRGTNEVSLSARIAIEEYVRHIEHALDAGLVDDLVLHKVETTDDLSMGTQIPPDTIPDPEVAPEDHCQTSLPLHSSVLPGQSDAYGDQALELEYTAAISDMEGDGYSDRTGDDDAMQSLSSAADFEPLEEI</sequence>
<protein>
    <submittedName>
        <fullName evidence="1">Uncharacterized protein</fullName>
    </submittedName>
</protein>
<comment type="caution">
    <text evidence="1">The sequence shown here is derived from an EMBL/GenBank/DDBJ whole genome shotgun (WGS) entry which is preliminary data.</text>
</comment>
<proteinExistence type="predicted"/>
<evidence type="ECO:0000313" key="1">
    <source>
        <dbReference type="EMBL" id="KAJ9653288.1"/>
    </source>
</evidence>
<dbReference type="Proteomes" id="UP001172386">
    <property type="component" value="Unassembled WGS sequence"/>
</dbReference>
<name>A0ACC2ZZR5_9EURO</name>
<dbReference type="EMBL" id="JAPDRQ010000160">
    <property type="protein sequence ID" value="KAJ9653288.1"/>
    <property type="molecule type" value="Genomic_DNA"/>
</dbReference>
<evidence type="ECO:0000313" key="2">
    <source>
        <dbReference type="Proteomes" id="UP001172386"/>
    </source>
</evidence>
<reference evidence="1" key="1">
    <citation type="submission" date="2022-10" db="EMBL/GenBank/DDBJ databases">
        <title>Culturing micro-colonial fungi from biological soil crusts in the Mojave desert and describing Neophaeococcomyces mojavensis, and introducing the new genera and species Taxawa tesnikishii.</title>
        <authorList>
            <person name="Kurbessoian T."/>
            <person name="Stajich J.E."/>
        </authorList>
    </citation>
    <scope>NUCLEOTIDE SEQUENCE</scope>
    <source>
        <strain evidence="1">JES_112</strain>
    </source>
</reference>
<keyword evidence="2" id="KW-1185">Reference proteome</keyword>
<accession>A0ACC2ZZR5</accession>
<organism evidence="1 2">
    <name type="scientific">Neophaeococcomyces mojaviensis</name>
    <dbReference type="NCBI Taxonomy" id="3383035"/>
    <lineage>
        <taxon>Eukaryota</taxon>
        <taxon>Fungi</taxon>
        <taxon>Dikarya</taxon>
        <taxon>Ascomycota</taxon>
        <taxon>Pezizomycotina</taxon>
        <taxon>Eurotiomycetes</taxon>
        <taxon>Chaetothyriomycetidae</taxon>
        <taxon>Chaetothyriales</taxon>
        <taxon>Chaetothyriales incertae sedis</taxon>
        <taxon>Neophaeococcomyces</taxon>
    </lineage>
</organism>
<gene>
    <name evidence="1" type="ORF">H2198_007532</name>
</gene>